<dbReference type="Proteomes" id="UP001153148">
    <property type="component" value="Unassembled WGS sequence"/>
</dbReference>
<comment type="caution">
    <text evidence="1">The sequence shown here is derived from an EMBL/GenBank/DDBJ whole genome shotgun (WGS) entry which is preliminary data.</text>
</comment>
<dbReference type="InterPro" id="IPR011330">
    <property type="entry name" value="Glyco_hydro/deAcase_b/a-brl"/>
</dbReference>
<reference evidence="1" key="1">
    <citation type="submission" date="2021-03" db="EMBL/GenBank/DDBJ databases">
        <authorList>
            <person name="Tran Van P."/>
        </authorList>
    </citation>
    <scope>NUCLEOTIDE SEQUENCE</scope>
</reference>
<dbReference type="EMBL" id="CAJPIN010024431">
    <property type="protein sequence ID" value="CAG2063112.1"/>
    <property type="molecule type" value="Genomic_DNA"/>
</dbReference>
<name>A0ABN7PA99_TIMPD</name>
<sequence>VAPITEPPLDLAKKCDTELCQLPYCFCSKDGTIIPGGLDREDTPQMILLTFDGAVNLNNFEKYQKVFTDQRKNPNGCPIRGTFFISHEYCNYNMVQELAHDGHEIGTETVTLQQSLQDKGYEEWVGEMIGMREILRHFSNISKSNVVLEDFGYIYDSSVGIPPLKFPIWPYTLDYKIPHECRSGTCPTRSFEEEEWKTILEKTTLSTLNRDLNLDLSIIGSLVYCESSALDYAATEAGLHI</sequence>
<dbReference type="InterPro" id="IPR052740">
    <property type="entry name" value="CE4"/>
</dbReference>
<dbReference type="Gene3D" id="3.20.20.370">
    <property type="entry name" value="Glycoside hydrolase/deacetylase"/>
    <property type="match status" value="1"/>
</dbReference>
<dbReference type="PANTHER" id="PTHR45985">
    <property type="match status" value="1"/>
</dbReference>
<feature type="non-terminal residue" evidence="1">
    <location>
        <position position="1"/>
    </location>
</feature>
<dbReference type="SUPFAM" id="SSF88713">
    <property type="entry name" value="Glycoside hydrolase/deacetylase"/>
    <property type="match status" value="1"/>
</dbReference>
<evidence type="ECO:0000313" key="1">
    <source>
        <dbReference type="EMBL" id="CAG2063112.1"/>
    </source>
</evidence>
<accession>A0ABN7PA99</accession>
<proteinExistence type="predicted"/>
<protein>
    <recommendedName>
        <fullName evidence="3">Chitin deacetylase 4</fullName>
    </recommendedName>
</protein>
<evidence type="ECO:0000313" key="2">
    <source>
        <dbReference type="Proteomes" id="UP001153148"/>
    </source>
</evidence>
<evidence type="ECO:0008006" key="3">
    <source>
        <dbReference type="Google" id="ProtNLM"/>
    </source>
</evidence>
<dbReference type="PANTHER" id="PTHR45985:SF3">
    <property type="entry name" value="CHITIN DEACETYLASE-LIKE 4"/>
    <property type="match status" value="1"/>
</dbReference>
<keyword evidence="2" id="KW-1185">Reference proteome</keyword>
<gene>
    <name evidence="1" type="ORF">TPAB3V08_LOCUS10060</name>
</gene>
<organism evidence="1 2">
    <name type="scientific">Timema podura</name>
    <name type="common">Walking stick</name>
    <dbReference type="NCBI Taxonomy" id="61482"/>
    <lineage>
        <taxon>Eukaryota</taxon>
        <taxon>Metazoa</taxon>
        <taxon>Ecdysozoa</taxon>
        <taxon>Arthropoda</taxon>
        <taxon>Hexapoda</taxon>
        <taxon>Insecta</taxon>
        <taxon>Pterygota</taxon>
        <taxon>Neoptera</taxon>
        <taxon>Polyneoptera</taxon>
        <taxon>Phasmatodea</taxon>
        <taxon>Timematodea</taxon>
        <taxon>Timematoidea</taxon>
        <taxon>Timematidae</taxon>
        <taxon>Timema</taxon>
    </lineage>
</organism>